<dbReference type="PROSITE" id="PS51918">
    <property type="entry name" value="RADICAL_SAM"/>
    <property type="match status" value="1"/>
</dbReference>
<evidence type="ECO:0000313" key="8">
    <source>
        <dbReference type="EMBL" id="STO32161.1"/>
    </source>
</evidence>
<evidence type="ECO:0000256" key="2">
    <source>
        <dbReference type="ARBA" id="ARBA00022485"/>
    </source>
</evidence>
<dbReference type="InterPro" id="IPR058240">
    <property type="entry name" value="rSAM_sf"/>
</dbReference>
<dbReference type="RefSeq" id="WP_115271083.1">
    <property type="nucleotide sequence ID" value="NZ_UGGU01000003.1"/>
</dbReference>
<comment type="cofactor">
    <cofactor evidence="1">
        <name>[4Fe-4S] cluster</name>
        <dbReference type="ChEBI" id="CHEBI:49883"/>
    </cofactor>
</comment>
<name>A0A377H039_9FUSO</name>
<gene>
    <name evidence="8" type="ORF">NCTC10723_01643</name>
</gene>
<evidence type="ECO:0000256" key="4">
    <source>
        <dbReference type="ARBA" id="ARBA00022723"/>
    </source>
</evidence>
<evidence type="ECO:0000256" key="6">
    <source>
        <dbReference type="ARBA" id="ARBA00023014"/>
    </source>
</evidence>
<feature type="domain" description="Radical SAM core" evidence="7">
    <location>
        <begin position="8"/>
        <end position="234"/>
    </location>
</feature>
<keyword evidence="2" id="KW-0004">4Fe-4S</keyword>
<dbReference type="AlphaFoldDB" id="A0A377H039"/>
<dbReference type="PANTHER" id="PTHR43787:SF11">
    <property type="entry name" value="UPF0026 PROTEIN SLR1464"/>
    <property type="match status" value="1"/>
</dbReference>
<dbReference type="GO" id="GO:0003824">
    <property type="term" value="F:catalytic activity"/>
    <property type="evidence" value="ECO:0007669"/>
    <property type="project" value="InterPro"/>
</dbReference>
<dbReference type="InterPro" id="IPR013785">
    <property type="entry name" value="Aldolase_TIM"/>
</dbReference>
<dbReference type="Gene3D" id="3.20.20.70">
    <property type="entry name" value="Aldolase class I"/>
    <property type="match status" value="1"/>
</dbReference>
<evidence type="ECO:0000259" key="7">
    <source>
        <dbReference type="PROSITE" id="PS51918"/>
    </source>
</evidence>
<dbReference type="SMART" id="SM00729">
    <property type="entry name" value="Elp3"/>
    <property type="match status" value="1"/>
</dbReference>
<reference evidence="8 9" key="1">
    <citation type="submission" date="2018-06" db="EMBL/GenBank/DDBJ databases">
        <authorList>
            <consortium name="Pathogen Informatics"/>
            <person name="Doyle S."/>
        </authorList>
    </citation>
    <scope>NUCLEOTIDE SEQUENCE [LARGE SCALE GENOMIC DNA]</scope>
    <source>
        <strain evidence="8 9">NCTC10723</strain>
    </source>
</reference>
<keyword evidence="5" id="KW-0408">Iron</keyword>
<dbReference type="InterPro" id="IPR007197">
    <property type="entry name" value="rSAM"/>
</dbReference>
<dbReference type="Pfam" id="PF04055">
    <property type="entry name" value="Radical_SAM"/>
    <property type="match status" value="1"/>
</dbReference>
<dbReference type="GO" id="GO:0051539">
    <property type="term" value="F:4 iron, 4 sulfur cluster binding"/>
    <property type="evidence" value="ECO:0007669"/>
    <property type="project" value="UniProtKB-KW"/>
</dbReference>
<keyword evidence="3" id="KW-0949">S-adenosyl-L-methionine</keyword>
<keyword evidence="9" id="KW-1185">Reference proteome</keyword>
<evidence type="ECO:0000313" key="9">
    <source>
        <dbReference type="Proteomes" id="UP000255328"/>
    </source>
</evidence>
<keyword evidence="4" id="KW-0479">Metal-binding</keyword>
<dbReference type="InterPro" id="IPR040084">
    <property type="entry name" value="GTPase_Obg"/>
</dbReference>
<evidence type="ECO:0000256" key="5">
    <source>
        <dbReference type="ARBA" id="ARBA00023004"/>
    </source>
</evidence>
<dbReference type="SUPFAM" id="SSF102114">
    <property type="entry name" value="Radical SAM enzymes"/>
    <property type="match status" value="1"/>
</dbReference>
<dbReference type="OrthoDB" id="9795504at2"/>
<proteinExistence type="predicted"/>
<dbReference type="InterPro" id="IPR006638">
    <property type="entry name" value="Elp3/MiaA/NifB-like_rSAM"/>
</dbReference>
<dbReference type="SFLD" id="SFLDS00029">
    <property type="entry name" value="Radical_SAM"/>
    <property type="match status" value="1"/>
</dbReference>
<protein>
    <submittedName>
        <fullName evidence="8">Molybdenum cofactor biosynthesis protein A</fullName>
    </submittedName>
</protein>
<dbReference type="SFLD" id="SFLDG01083">
    <property type="entry name" value="Uncharacterised_Radical_SAM_Su"/>
    <property type="match status" value="1"/>
</dbReference>
<sequence>MFKHVFGPVPSRRLGISLGVDLVLPKSCNMNCIFCECGATKKLTLKRERFKDPEEIKEEIKEVLKKIKPDYITFSGSGEPTLSKDIGEIIDWIKEHTDVKVCVITNGLLLDDSVVVNEIKNADLIIPTLNSVDNMIFKKINRPSVSSDVLQIMAGLKNLSEKYLGEIYLESFIIEGLNDSDEHTEKMVKFLKNIKFTKLQLNSLDRVGTEKWVKATSQEILRRIKDKYVELGIENVEIISEMKEIDEKIDIDQELIKNMKEKREYKEEELKKIYNI</sequence>
<accession>A0A377H039</accession>
<keyword evidence="6" id="KW-0411">Iron-sulfur</keyword>
<evidence type="ECO:0000256" key="3">
    <source>
        <dbReference type="ARBA" id="ARBA00022691"/>
    </source>
</evidence>
<dbReference type="CDD" id="cd01335">
    <property type="entry name" value="Radical_SAM"/>
    <property type="match status" value="1"/>
</dbReference>
<organism evidence="8 9">
    <name type="scientific">Fusobacterium necrogenes</name>
    <dbReference type="NCBI Taxonomy" id="858"/>
    <lineage>
        <taxon>Bacteria</taxon>
        <taxon>Fusobacteriati</taxon>
        <taxon>Fusobacteriota</taxon>
        <taxon>Fusobacteriia</taxon>
        <taxon>Fusobacteriales</taxon>
        <taxon>Fusobacteriaceae</taxon>
        <taxon>Fusobacterium</taxon>
    </lineage>
</organism>
<dbReference type="EMBL" id="UGGU01000003">
    <property type="protein sequence ID" value="STO32161.1"/>
    <property type="molecule type" value="Genomic_DNA"/>
</dbReference>
<evidence type="ECO:0000256" key="1">
    <source>
        <dbReference type="ARBA" id="ARBA00001966"/>
    </source>
</evidence>
<dbReference type="SFLD" id="SFLDG01067">
    <property type="entry name" value="SPASM/twitch_domain_containing"/>
    <property type="match status" value="1"/>
</dbReference>
<dbReference type="Proteomes" id="UP000255328">
    <property type="component" value="Unassembled WGS sequence"/>
</dbReference>
<dbReference type="GO" id="GO:0046872">
    <property type="term" value="F:metal ion binding"/>
    <property type="evidence" value="ECO:0007669"/>
    <property type="project" value="UniProtKB-KW"/>
</dbReference>
<dbReference type="PANTHER" id="PTHR43787">
    <property type="entry name" value="FEMO COFACTOR BIOSYNTHESIS PROTEIN NIFB-RELATED"/>
    <property type="match status" value="1"/>
</dbReference>